<evidence type="ECO:0000313" key="3">
    <source>
        <dbReference type="Proteomes" id="UP000054564"/>
    </source>
</evidence>
<protein>
    <submittedName>
        <fullName evidence="2">Uncharacterized protein</fullName>
    </submittedName>
</protein>
<gene>
    <name evidence="2" type="ORF">PSTG_02545</name>
</gene>
<feature type="region of interest" description="Disordered" evidence="1">
    <location>
        <begin position="1"/>
        <end position="25"/>
    </location>
</feature>
<keyword evidence="3" id="KW-1185">Reference proteome</keyword>
<dbReference type="OrthoDB" id="2508874at2759"/>
<reference evidence="3" key="1">
    <citation type="submission" date="2014-03" db="EMBL/GenBank/DDBJ databases">
        <title>The Genome Sequence of Puccinia striiformis f. sp. tritici PST-78.</title>
        <authorList>
            <consortium name="The Broad Institute Genome Sequencing Platform"/>
            <person name="Cuomo C."/>
            <person name="Hulbert S."/>
            <person name="Chen X."/>
            <person name="Walker B."/>
            <person name="Young S.K."/>
            <person name="Zeng Q."/>
            <person name="Gargeya S."/>
            <person name="Fitzgerald M."/>
            <person name="Haas B."/>
            <person name="Abouelleil A."/>
            <person name="Alvarado L."/>
            <person name="Arachchi H.M."/>
            <person name="Berlin A.M."/>
            <person name="Chapman S.B."/>
            <person name="Goldberg J."/>
            <person name="Griggs A."/>
            <person name="Gujja S."/>
            <person name="Hansen M."/>
            <person name="Howarth C."/>
            <person name="Imamovic A."/>
            <person name="Larimer J."/>
            <person name="McCowan C."/>
            <person name="Montmayeur A."/>
            <person name="Murphy C."/>
            <person name="Neiman D."/>
            <person name="Pearson M."/>
            <person name="Priest M."/>
            <person name="Roberts A."/>
            <person name="Saif S."/>
            <person name="Shea T."/>
            <person name="Sisk P."/>
            <person name="Sykes S."/>
            <person name="Wortman J."/>
            <person name="Nusbaum C."/>
            <person name="Birren B."/>
        </authorList>
    </citation>
    <scope>NUCLEOTIDE SEQUENCE [LARGE SCALE GENOMIC DNA]</scope>
    <source>
        <strain evidence="3">race PST-78</strain>
    </source>
</reference>
<organism evidence="2 3">
    <name type="scientific">Puccinia striiformis f. sp. tritici PST-78</name>
    <dbReference type="NCBI Taxonomy" id="1165861"/>
    <lineage>
        <taxon>Eukaryota</taxon>
        <taxon>Fungi</taxon>
        <taxon>Dikarya</taxon>
        <taxon>Basidiomycota</taxon>
        <taxon>Pucciniomycotina</taxon>
        <taxon>Pucciniomycetes</taxon>
        <taxon>Pucciniales</taxon>
        <taxon>Pucciniaceae</taxon>
        <taxon>Puccinia</taxon>
    </lineage>
</organism>
<dbReference type="EMBL" id="AJIL01000013">
    <property type="protein sequence ID" value="KNF04193.1"/>
    <property type="molecule type" value="Genomic_DNA"/>
</dbReference>
<name>A0A0L0VY51_9BASI</name>
<comment type="caution">
    <text evidence="2">The sequence shown here is derived from an EMBL/GenBank/DDBJ whole genome shotgun (WGS) entry which is preliminary data.</text>
</comment>
<sequence>MYRTPPANKAPSSMQDSQDPNMPPLVLDFVPNSQEEGFVFGPKTQPLKCDESQATEDDFPESIPAPDGSEMYCEFDFDYSVWAKRHADSPFYSRILLTRPPKSLRISVSGLAFEDFKMKVIAHLAPSCDNVDVASILRRADKANMLQWICVLDSDPLYGRGKHYVATDTISFNSFAVKAALALCALDCAVKIVMEKPPEEPVMPTPPQSGRAVRFIDHAPPGRNDKKVSTAAANQLTSVTAPLHPPTQIRHTGQLILGESTSSPTHFKRTLSSDDLELITKRFKVFQQHQAPQLTISMKDFLCFCYLPVDDPVINELIKRNRFHHWTVFLDLSFENLQVMGFFAAEIMLINRGIARLLQDLDEFKSSSSHHCLKRKM</sequence>
<feature type="compositionally biased region" description="Polar residues" evidence="1">
    <location>
        <begin position="10"/>
        <end position="20"/>
    </location>
</feature>
<accession>A0A0L0VY51</accession>
<evidence type="ECO:0000256" key="1">
    <source>
        <dbReference type="SAM" id="MobiDB-lite"/>
    </source>
</evidence>
<dbReference type="Proteomes" id="UP000054564">
    <property type="component" value="Unassembled WGS sequence"/>
</dbReference>
<proteinExistence type="predicted"/>
<dbReference type="AlphaFoldDB" id="A0A0L0VY51"/>
<evidence type="ECO:0000313" key="2">
    <source>
        <dbReference type="EMBL" id="KNF04193.1"/>
    </source>
</evidence>